<evidence type="ECO:0000313" key="3">
    <source>
        <dbReference type="EMBL" id="MBC3537768.1"/>
    </source>
</evidence>
<accession>A0ABR6VKG3</accession>
<dbReference type="InterPro" id="IPR001279">
    <property type="entry name" value="Metallo-B-lactamas"/>
</dbReference>
<dbReference type="Gene3D" id="3.60.15.10">
    <property type="entry name" value="Ribonuclease Z/Hydroxyacylglutathione hydrolase-like"/>
    <property type="match status" value="1"/>
</dbReference>
<keyword evidence="1" id="KW-0378">Hydrolase</keyword>
<gene>
    <name evidence="3" type="ORF">H8J70_11005</name>
</gene>
<keyword evidence="1" id="KW-0255">Endonuclease</keyword>
<name>A0ABR6VKG3_9FIRM</name>
<sequence>MKLTMLGTGNALVTQCYNTCFVLEDDANHCILVDGGGNGVLRQLRAAGYDWMAMRDIIVTHRHIDHLLGIVWMMRMICQYMKSGQYTGEARIYGHDEVIVLLQDLAQKLLQPQEVHFIGERLHLITVHDGETKTLAGHAVTFFDIQSTKAKQYGFALDLTAGKRLVCCGDEPYNPCEERYAKGCTWLLHEAFCLYGEADMFHPYEKHHSTVKDACELAASLGAANVILYHTEDSHLQERKALYTAEGKQYYTGHLYVPDDLETIQLD</sequence>
<evidence type="ECO:0000256" key="1">
    <source>
        <dbReference type="ARBA" id="ARBA00022759"/>
    </source>
</evidence>
<organism evidence="3 4">
    <name type="scientific">Megasphaera hominis</name>
    <dbReference type="NCBI Taxonomy" id="159836"/>
    <lineage>
        <taxon>Bacteria</taxon>
        <taxon>Bacillati</taxon>
        <taxon>Bacillota</taxon>
        <taxon>Negativicutes</taxon>
        <taxon>Veillonellales</taxon>
        <taxon>Veillonellaceae</taxon>
        <taxon>Megasphaera</taxon>
    </lineage>
</organism>
<dbReference type="RefSeq" id="WP_186504342.1">
    <property type="nucleotide sequence ID" value="NZ_JACOGK010000040.1"/>
</dbReference>
<feature type="domain" description="Metallo-beta-lactamase" evidence="2">
    <location>
        <begin position="17"/>
        <end position="205"/>
    </location>
</feature>
<protein>
    <submittedName>
        <fullName evidence="3">MBL fold metallo-hydrolase</fullName>
    </submittedName>
</protein>
<keyword evidence="1" id="KW-0540">Nuclease</keyword>
<dbReference type="PANTHER" id="PTHR46018">
    <property type="entry name" value="ZINC PHOSPHODIESTERASE ELAC PROTEIN 1"/>
    <property type="match status" value="1"/>
</dbReference>
<dbReference type="SMART" id="SM00849">
    <property type="entry name" value="Lactamase_B"/>
    <property type="match status" value="1"/>
</dbReference>
<dbReference type="Pfam" id="PF23023">
    <property type="entry name" value="Anti-Pycsar_Apyc1"/>
    <property type="match status" value="1"/>
</dbReference>
<dbReference type="InterPro" id="IPR036866">
    <property type="entry name" value="RibonucZ/Hydroxyglut_hydro"/>
</dbReference>
<evidence type="ECO:0000259" key="2">
    <source>
        <dbReference type="SMART" id="SM00849"/>
    </source>
</evidence>
<evidence type="ECO:0000313" key="4">
    <source>
        <dbReference type="Proteomes" id="UP000606870"/>
    </source>
</evidence>
<keyword evidence="4" id="KW-1185">Reference proteome</keyword>
<proteinExistence type="predicted"/>
<dbReference type="SUPFAM" id="SSF56281">
    <property type="entry name" value="Metallo-hydrolase/oxidoreductase"/>
    <property type="match status" value="1"/>
</dbReference>
<comment type="caution">
    <text evidence="3">The sequence shown here is derived from an EMBL/GenBank/DDBJ whole genome shotgun (WGS) entry which is preliminary data.</text>
</comment>
<dbReference type="PANTHER" id="PTHR46018:SF2">
    <property type="entry name" value="ZINC PHOSPHODIESTERASE ELAC PROTEIN 1"/>
    <property type="match status" value="1"/>
</dbReference>
<reference evidence="3 4" key="1">
    <citation type="submission" date="2020-08" db="EMBL/GenBank/DDBJ databases">
        <authorList>
            <person name="Liu C."/>
            <person name="Sun Q."/>
        </authorList>
    </citation>
    <scope>NUCLEOTIDE SEQUENCE [LARGE SCALE GENOMIC DNA]</scope>
    <source>
        <strain evidence="3 4">NSJ-59</strain>
    </source>
</reference>
<dbReference type="EMBL" id="JACOGK010000040">
    <property type="protein sequence ID" value="MBC3537768.1"/>
    <property type="molecule type" value="Genomic_DNA"/>
</dbReference>
<dbReference type="Proteomes" id="UP000606870">
    <property type="component" value="Unassembled WGS sequence"/>
</dbReference>